<dbReference type="Gene3D" id="2.40.30.170">
    <property type="match status" value="1"/>
</dbReference>
<comment type="caution">
    <text evidence="3">The sequence shown here is derived from an EMBL/GenBank/DDBJ whole genome shotgun (WGS) entry which is preliminary data.</text>
</comment>
<evidence type="ECO:0000259" key="2">
    <source>
        <dbReference type="Pfam" id="PF26002"/>
    </source>
</evidence>
<keyword evidence="1" id="KW-0472">Membrane</keyword>
<proteinExistence type="predicted"/>
<evidence type="ECO:0000256" key="1">
    <source>
        <dbReference type="SAM" id="Phobius"/>
    </source>
</evidence>
<dbReference type="InterPro" id="IPR050739">
    <property type="entry name" value="MFP"/>
</dbReference>
<dbReference type="RefSeq" id="WP_196731682.1">
    <property type="nucleotide sequence ID" value="NZ_JADSTA010000003.1"/>
</dbReference>
<reference evidence="3" key="1">
    <citation type="submission" date="2022-10" db="EMBL/GenBank/DDBJ databases">
        <title>Bacterial isolates recovered from the One Health project in Brazil.</title>
        <authorList>
            <person name="Valiatti T.B."/>
            <person name="Santos F."/>
            <person name="Cayo R."/>
            <person name="Gales A.C."/>
        </authorList>
    </citation>
    <scope>NUCLEOTIDE SEQUENCE</scope>
    <source>
        <strain evidence="3">PVR188</strain>
    </source>
</reference>
<accession>A0AAW6UFF4</accession>
<sequence length="392" mass="44028">MGIFRKEAIASNKSNWIGRSSRSIPKAYGIPFFLSFIIIFILLCLIIKGTYSINVEASGVVAFNPNAYSLISPMDGMVEGVKVIDGQYVSVNEKIMFINNKIKGASGIVSKEKRENLNNIMKLFNEKIILLNKKRDVNLLKLSEAILNKKNELRNVEDLLSVNKVILSYSKDKYDSFISYKNKGVISEMMLYESRESVLLNDEKLKNTLVNLTRVKSDLINLEKEVNILSFSTDEMINNVKQSMIEISQQLIEVDISESLEIVSPISGNVVGINKIRGNKVRQGDIVASVIPKGAVPVIRLQIGAESVGEIKIGQKVKLRVAAYPWKRYGKFIATIISVSEAVVHQENGKYFVVTVSPENRIGLPLKQGMQVEASILSEKKELYKWLFRMTN</sequence>
<feature type="domain" description="AprE-like beta-barrel" evidence="2">
    <location>
        <begin position="298"/>
        <end position="377"/>
    </location>
</feature>
<dbReference type="AlphaFoldDB" id="A0AAW6UFF4"/>
<name>A0AAW6UFF4_PRORE</name>
<dbReference type="EMBL" id="JAOWIN010000005">
    <property type="protein sequence ID" value="MDI9092787.1"/>
    <property type="molecule type" value="Genomic_DNA"/>
</dbReference>
<dbReference type="PANTHER" id="PTHR30386:SF28">
    <property type="entry name" value="EXPORTED PROTEIN"/>
    <property type="match status" value="1"/>
</dbReference>
<evidence type="ECO:0000313" key="3">
    <source>
        <dbReference type="EMBL" id="MDI9092787.1"/>
    </source>
</evidence>
<organism evidence="3 4">
    <name type="scientific">Providencia rettgeri</name>
    <dbReference type="NCBI Taxonomy" id="587"/>
    <lineage>
        <taxon>Bacteria</taxon>
        <taxon>Pseudomonadati</taxon>
        <taxon>Pseudomonadota</taxon>
        <taxon>Gammaproteobacteria</taxon>
        <taxon>Enterobacterales</taxon>
        <taxon>Morganellaceae</taxon>
        <taxon>Providencia</taxon>
    </lineage>
</organism>
<dbReference type="InterPro" id="IPR058982">
    <property type="entry name" value="Beta-barrel_AprE"/>
</dbReference>
<keyword evidence="1" id="KW-0812">Transmembrane</keyword>
<gene>
    <name evidence="3" type="ORF">OGX73_09180</name>
</gene>
<feature type="transmembrane region" description="Helical" evidence="1">
    <location>
        <begin position="28"/>
        <end position="51"/>
    </location>
</feature>
<evidence type="ECO:0000313" key="4">
    <source>
        <dbReference type="Proteomes" id="UP001159001"/>
    </source>
</evidence>
<dbReference type="PRINTS" id="PR01490">
    <property type="entry name" value="RTXTOXIND"/>
</dbReference>
<keyword evidence="1" id="KW-1133">Transmembrane helix</keyword>
<protein>
    <submittedName>
        <fullName evidence="3">HlyD family secretion protein</fullName>
    </submittedName>
</protein>
<dbReference type="Proteomes" id="UP001159001">
    <property type="component" value="Unassembled WGS sequence"/>
</dbReference>
<dbReference type="PANTHER" id="PTHR30386">
    <property type="entry name" value="MEMBRANE FUSION SUBUNIT OF EMRAB-TOLC MULTIDRUG EFFLUX PUMP"/>
    <property type="match status" value="1"/>
</dbReference>
<dbReference type="Pfam" id="PF26002">
    <property type="entry name" value="Beta-barrel_AprE"/>
    <property type="match status" value="1"/>
</dbReference>